<dbReference type="InterPro" id="IPR016454">
    <property type="entry name" value="Cysteine_dSase"/>
</dbReference>
<keyword evidence="7" id="KW-0408">Iron</keyword>
<protein>
    <recommendedName>
        <fullName evidence="3">cysteine desulfurase</fullName>
        <ecNumber evidence="3">2.8.1.7</ecNumber>
    </recommendedName>
</protein>
<organism evidence="12 13">
    <name type="scientific">Methylophilales bacterium MBRS-H7</name>
    <dbReference type="NCBI Taxonomy" id="1623450"/>
    <lineage>
        <taxon>Bacteria</taxon>
        <taxon>Pseudomonadati</taxon>
        <taxon>Pseudomonadota</taxon>
        <taxon>Betaproteobacteria</taxon>
        <taxon>Nitrosomonadales</taxon>
        <taxon>OM43 clade</taxon>
    </lineage>
</organism>
<evidence type="ECO:0000256" key="3">
    <source>
        <dbReference type="ARBA" id="ARBA00012239"/>
    </source>
</evidence>
<dbReference type="PANTHER" id="PTHR11601:SF34">
    <property type="entry name" value="CYSTEINE DESULFURASE"/>
    <property type="match status" value="1"/>
</dbReference>
<accession>A0A0H4JA96</accession>
<dbReference type="SUPFAM" id="SSF53383">
    <property type="entry name" value="PLP-dependent transferases"/>
    <property type="match status" value="1"/>
</dbReference>
<evidence type="ECO:0000256" key="5">
    <source>
        <dbReference type="ARBA" id="ARBA00022723"/>
    </source>
</evidence>
<dbReference type="Proteomes" id="UP000066549">
    <property type="component" value="Chromosome"/>
</dbReference>
<evidence type="ECO:0000256" key="7">
    <source>
        <dbReference type="ARBA" id="ARBA00023004"/>
    </source>
</evidence>
<dbReference type="InterPro" id="IPR015421">
    <property type="entry name" value="PyrdxlP-dep_Trfase_major"/>
</dbReference>
<dbReference type="Gene3D" id="3.90.1150.10">
    <property type="entry name" value="Aspartate Aminotransferase, domain 1"/>
    <property type="match status" value="1"/>
</dbReference>
<dbReference type="InterPro" id="IPR015422">
    <property type="entry name" value="PyrdxlP-dep_Trfase_small"/>
</dbReference>
<proteinExistence type="inferred from homology"/>
<feature type="domain" description="Aminotransferase class V" evidence="11">
    <location>
        <begin position="5"/>
        <end position="360"/>
    </location>
</feature>
<keyword evidence="5" id="KW-0479">Metal-binding</keyword>
<sequence>MSSLYFDNNATTPLHGEVHGVMLDCLKTQFGNPSSNHSFGRKAHEIVEESRDKIAQSIGALPQEIFFTSSGTESNNWFVSGISAVYPDANFYYGATEHPCILKPMQKLKNSGMQVKKIPCLPRGGIDFSLLESINTDQINIISLMHVNNETGAITDLKKIRKLVGDKAIIHSDAVQALGKIHVNFHDLGIDFMTISSHKINGPQGIAALIIKNGIDIDPFILGGGQESGMRSGTENIAAITGFAKACELNSEKLQDSSRQGALRDLFESKISELGAVIFAQSEPRIKNTSFFGFPSIDGATLITALDKYGIGIASGSACSSNNKEPSHVLIEMGMDPMTAQSAVRLSLSTLNTQDDVLYLIDKIKYEVKRLTSFASILN</sequence>
<dbReference type="GO" id="GO:0031071">
    <property type="term" value="F:cysteine desulfurase activity"/>
    <property type="evidence" value="ECO:0007669"/>
    <property type="project" value="UniProtKB-EC"/>
</dbReference>
<dbReference type="GO" id="GO:0051536">
    <property type="term" value="F:iron-sulfur cluster binding"/>
    <property type="evidence" value="ECO:0007669"/>
    <property type="project" value="UniProtKB-KW"/>
</dbReference>
<dbReference type="EC" id="2.8.1.7" evidence="3"/>
<evidence type="ECO:0000313" key="13">
    <source>
        <dbReference type="Proteomes" id="UP000066549"/>
    </source>
</evidence>
<evidence type="ECO:0000256" key="1">
    <source>
        <dbReference type="ARBA" id="ARBA00001933"/>
    </source>
</evidence>
<evidence type="ECO:0000256" key="4">
    <source>
        <dbReference type="ARBA" id="ARBA00022679"/>
    </source>
</evidence>
<evidence type="ECO:0000313" key="12">
    <source>
        <dbReference type="EMBL" id="AKO65422.1"/>
    </source>
</evidence>
<dbReference type="InterPro" id="IPR015424">
    <property type="entry name" value="PyrdxlP-dep_Trfase"/>
</dbReference>
<keyword evidence="6" id="KW-0663">Pyridoxal phosphate</keyword>
<dbReference type="PIRSF" id="PIRSF005572">
    <property type="entry name" value="NifS"/>
    <property type="match status" value="1"/>
</dbReference>
<dbReference type="PATRIC" id="fig|1623450.3.peg.249"/>
<keyword evidence="8" id="KW-0411">Iron-sulfur</keyword>
<dbReference type="GO" id="GO:0046872">
    <property type="term" value="F:metal ion binding"/>
    <property type="evidence" value="ECO:0007669"/>
    <property type="project" value="UniProtKB-KW"/>
</dbReference>
<evidence type="ECO:0000256" key="10">
    <source>
        <dbReference type="RuleBase" id="RU004504"/>
    </source>
</evidence>
<dbReference type="Gene3D" id="3.40.640.10">
    <property type="entry name" value="Type I PLP-dependent aspartate aminotransferase-like (Major domain)"/>
    <property type="match status" value="1"/>
</dbReference>
<dbReference type="EMBL" id="CP011002">
    <property type="protein sequence ID" value="AKO65422.1"/>
    <property type="molecule type" value="Genomic_DNA"/>
</dbReference>
<reference evidence="12 13" key="1">
    <citation type="submission" date="2015-03" db="EMBL/GenBank/DDBJ databases">
        <title>Comparative analysis of the OM43 clade including a novel species from Red Sea uncovers genomic and metabolic diversity among marine methylotrophs.</title>
        <authorList>
            <person name="Jimenez-Infante F."/>
            <person name="Ngugi D.K."/>
            <person name="Vinu M."/>
            <person name="Alam I."/>
            <person name="Kamau A."/>
            <person name="Blom J."/>
            <person name="Bajic V.B."/>
            <person name="Stingl U."/>
        </authorList>
    </citation>
    <scope>NUCLEOTIDE SEQUENCE [LARGE SCALE GENOMIC DNA]</scope>
    <source>
        <strain evidence="12 13">MBRSH7</strain>
    </source>
</reference>
<name>A0A0H4JA96_9PROT</name>
<comment type="cofactor">
    <cofactor evidence="1 10">
        <name>pyridoxal 5'-phosphate</name>
        <dbReference type="ChEBI" id="CHEBI:597326"/>
    </cofactor>
</comment>
<dbReference type="InterPro" id="IPR000192">
    <property type="entry name" value="Aminotrans_V_dom"/>
</dbReference>
<dbReference type="PANTHER" id="PTHR11601">
    <property type="entry name" value="CYSTEINE DESULFURYLASE FAMILY MEMBER"/>
    <property type="match status" value="1"/>
</dbReference>
<evidence type="ECO:0000256" key="8">
    <source>
        <dbReference type="ARBA" id="ARBA00023014"/>
    </source>
</evidence>
<evidence type="ECO:0000259" key="11">
    <source>
        <dbReference type="Pfam" id="PF00266"/>
    </source>
</evidence>
<dbReference type="InterPro" id="IPR020578">
    <property type="entry name" value="Aminotrans_V_PyrdxlP_BS"/>
</dbReference>
<evidence type="ECO:0000256" key="2">
    <source>
        <dbReference type="ARBA" id="ARBA00006490"/>
    </source>
</evidence>
<gene>
    <name evidence="12" type="ORF">VI33_01255</name>
</gene>
<comment type="similarity">
    <text evidence="2">Belongs to the class-V pyridoxal-phosphate-dependent aminotransferase family. NifS/IscS subfamily.</text>
</comment>
<keyword evidence="4" id="KW-0808">Transferase</keyword>
<comment type="catalytic activity">
    <reaction evidence="9">
        <text>(sulfur carrier)-H + L-cysteine = (sulfur carrier)-SH + L-alanine</text>
        <dbReference type="Rhea" id="RHEA:43892"/>
        <dbReference type="Rhea" id="RHEA-COMP:14737"/>
        <dbReference type="Rhea" id="RHEA-COMP:14739"/>
        <dbReference type="ChEBI" id="CHEBI:29917"/>
        <dbReference type="ChEBI" id="CHEBI:35235"/>
        <dbReference type="ChEBI" id="CHEBI:57972"/>
        <dbReference type="ChEBI" id="CHEBI:64428"/>
        <dbReference type="EC" id="2.8.1.7"/>
    </reaction>
</comment>
<dbReference type="PROSITE" id="PS00595">
    <property type="entry name" value="AA_TRANSFER_CLASS_5"/>
    <property type="match status" value="1"/>
</dbReference>
<keyword evidence="13" id="KW-1185">Reference proteome</keyword>
<dbReference type="Pfam" id="PF00266">
    <property type="entry name" value="Aminotran_5"/>
    <property type="match status" value="1"/>
</dbReference>
<evidence type="ECO:0000256" key="6">
    <source>
        <dbReference type="ARBA" id="ARBA00022898"/>
    </source>
</evidence>
<dbReference type="AlphaFoldDB" id="A0A0H4JA96"/>
<dbReference type="Gene3D" id="1.10.260.50">
    <property type="match status" value="1"/>
</dbReference>
<evidence type="ECO:0000256" key="9">
    <source>
        <dbReference type="ARBA" id="ARBA00050776"/>
    </source>
</evidence>
<dbReference type="OrthoDB" id="9808002at2"/>